<dbReference type="EMBL" id="JBHTCF010000002">
    <property type="protein sequence ID" value="MFC7303874.1"/>
    <property type="molecule type" value="Genomic_DNA"/>
</dbReference>
<evidence type="ECO:0000259" key="3">
    <source>
        <dbReference type="Pfam" id="PF14361"/>
    </source>
</evidence>
<dbReference type="Pfam" id="PF14361">
    <property type="entry name" value="RsbRD_N"/>
    <property type="match status" value="1"/>
</dbReference>
<comment type="caution">
    <text evidence="5">The sequence shown here is derived from an EMBL/GenBank/DDBJ whole genome shotgun (WGS) entry which is preliminary data.</text>
</comment>
<gene>
    <name evidence="5" type="ORF">ACFQVC_06555</name>
</gene>
<dbReference type="Pfam" id="PF13556">
    <property type="entry name" value="HTH_30"/>
    <property type="match status" value="1"/>
</dbReference>
<reference evidence="6" key="1">
    <citation type="journal article" date="2019" name="Int. J. Syst. Evol. Microbiol.">
        <title>The Global Catalogue of Microorganisms (GCM) 10K type strain sequencing project: providing services to taxonomists for standard genome sequencing and annotation.</title>
        <authorList>
            <consortium name="The Broad Institute Genomics Platform"/>
            <consortium name="The Broad Institute Genome Sequencing Center for Infectious Disease"/>
            <person name="Wu L."/>
            <person name="Ma J."/>
        </authorList>
    </citation>
    <scope>NUCLEOTIDE SEQUENCE [LARGE SCALE GENOMIC DNA]</scope>
    <source>
        <strain evidence="6">SYNS20</strain>
    </source>
</reference>
<sequence length="409" mass="44456">MTGDKRVFTVGGRPLHERLAEQLPRHTESVLAELTRRIPAYRLLPGEQLAGDITRIIQHTLKSFIGVLRTQRLPEQGEVDHLRESAARRAEEGIPIDIVLTAYHVGFQVVWESVTPEVRPDEVADVLAVNSLILRYLERVTPAVGAGYLDERQTMSDDEHSARYTLLSALLDGAPADAERTGLPLPPCYLVLAVAMAEHPDEQREGVDPTVAGRRKLRRLRVELERQTGGPVLASLTPRGGIALLPAEGPPEELGGRDWERLARTVTDVGRAAGARVTAGAVAAAPHGVAAAAATAREVLDVALDFGRPPGLYRLDDVLLEYQLSRPSVARDRLAALLGPLDGNEELLQTLTAYLRHGGRRPTAAALHIHPNTVDYRLRRITELTGADPTRVTDVALLRAALAARASSE</sequence>
<comment type="similarity">
    <text evidence="1">Belongs to the CdaR family.</text>
</comment>
<organism evidence="5 6">
    <name type="scientific">Streptomyces monticola</name>
    <dbReference type="NCBI Taxonomy" id="2666263"/>
    <lineage>
        <taxon>Bacteria</taxon>
        <taxon>Bacillati</taxon>
        <taxon>Actinomycetota</taxon>
        <taxon>Actinomycetes</taxon>
        <taxon>Kitasatosporales</taxon>
        <taxon>Streptomycetaceae</taxon>
        <taxon>Streptomyces</taxon>
    </lineage>
</organism>
<dbReference type="PANTHER" id="PTHR33744:SF1">
    <property type="entry name" value="DNA-BINDING TRANSCRIPTIONAL ACTIVATOR ADER"/>
    <property type="match status" value="1"/>
</dbReference>
<dbReference type="InterPro" id="IPR025751">
    <property type="entry name" value="RsbRD_N_dom"/>
</dbReference>
<dbReference type="InterPro" id="IPR051448">
    <property type="entry name" value="CdaR-like_regulators"/>
</dbReference>
<feature type="domain" description="PucR C-terminal helix-turn-helix" evidence="2">
    <location>
        <begin position="347"/>
        <end position="404"/>
    </location>
</feature>
<protein>
    <submittedName>
        <fullName evidence="5">PucR family transcriptional regulator</fullName>
    </submittedName>
</protein>
<proteinExistence type="inferred from homology"/>
<dbReference type="Proteomes" id="UP001596523">
    <property type="component" value="Unassembled WGS sequence"/>
</dbReference>
<dbReference type="InterPro" id="IPR025736">
    <property type="entry name" value="PucR_C-HTH_dom"/>
</dbReference>
<evidence type="ECO:0000313" key="6">
    <source>
        <dbReference type="Proteomes" id="UP001596523"/>
    </source>
</evidence>
<feature type="domain" description="RsbT co-antagonist protein RsbRD N-terminal" evidence="3">
    <location>
        <begin position="27"/>
        <end position="163"/>
    </location>
</feature>
<dbReference type="Gene3D" id="1.10.10.2840">
    <property type="entry name" value="PucR C-terminal helix-turn-helix domain"/>
    <property type="match status" value="1"/>
</dbReference>
<dbReference type="PANTHER" id="PTHR33744">
    <property type="entry name" value="CARBOHYDRATE DIACID REGULATOR"/>
    <property type="match status" value="1"/>
</dbReference>
<accession>A0ABW2JCY7</accession>
<evidence type="ECO:0000259" key="2">
    <source>
        <dbReference type="Pfam" id="PF13556"/>
    </source>
</evidence>
<dbReference type="RefSeq" id="WP_381827496.1">
    <property type="nucleotide sequence ID" value="NZ_JBHTCF010000002.1"/>
</dbReference>
<feature type="domain" description="CdaR GGDEF-like" evidence="4">
    <location>
        <begin position="176"/>
        <end position="302"/>
    </location>
</feature>
<dbReference type="InterPro" id="IPR042070">
    <property type="entry name" value="PucR_C-HTH_sf"/>
</dbReference>
<evidence type="ECO:0000313" key="5">
    <source>
        <dbReference type="EMBL" id="MFC7303874.1"/>
    </source>
</evidence>
<name>A0ABW2JCY7_9ACTN</name>
<dbReference type="InterPro" id="IPR041522">
    <property type="entry name" value="CdaR_GGDEF"/>
</dbReference>
<keyword evidence="6" id="KW-1185">Reference proteome</keyword>
<evidence type="ECO:0000259" key="4">
    <source>
        <dbReference type="Pfam" id="PF17853"/>
    </source>
</evidence>
<evidence type="ECO:0000256" key="1">
    <source>
        <dbReference type="ARBA" id="ARBA00006754"/>
    </source>
</evidence>
<dbReference type="Pfam" id="PF17853">
    <property type="entry name" value="GGDEF_2"/>
    <property type="match status" value="1"/>
</dbReference>